<evidence type="ECO:0000313" key="3">
    <source>
        <dbReference type="Proteomes" id="UP000034228"/>
    </source>
</evidence>
<reference evidence="2 3" key="1">
    <citation type="submission" date="2015-03" db="EMBL/GenBank/DDBJ databases">
        <title>Draft genome sequences of two protease-producing strains of Arsukibacterium isolated from two cold and alkaline environments.</title>
        <authorList>
            <person name="Lylloff J.E."/>
            <person name="Skov L.B."/>
            <person name="Jepsen M."/>
            <person name="Hallin P.F."/>
            <person name="Sorensen S.J."/>
            <person name="Stougaard P."/>
            <person name="Glaring M.A."/>
        </authorList>
    </citation>
    <scope>NUCLEOTIDE SEQUENCE [LARGE SCALE GENOMIC DNA]</scope>
    <source>
        <strain evidence="2 3">GCM72</strain>
    </source>
</reference>
<evidence type="ECO:0000256" key="1">
    <source>
        <dbReference type="SAM" id="Phobius"/>
    </source>
</evidence>
<name>A0A0M2UZH6_9GAMM</name>
<proteinExistence type="predicted"/>
<protein>
    <submittedName>
        <fullName evidence="2">Uncharacterized protein</fullName>
    </submittedName>
</protein>
<comment type="caution">
    <text evidence="2">The sequence shown here is derived from an EMBL/GenBank/DDBJ whole genome shotgun (WGS) entry which is preliminary data.</text>
</comment>
<keyword evidence="1" id="KW-0812">Transmembrane</keyword>
<keyword evidence="1" id="KW-1133">Transmembrane helix</keyword>
<keyword evidence="3" id="KW-1185">Reference proteome</keyword>
<accession>A0A0M2UZH6</accession>
<dbReference type="Proteomes" id="UP000034228">
    <property type="component" value="Unassembled WGS sequence"/>
</dbReference>
<organism evidence="2 3">
    <name type="scientific">Arsukibacterium ikkense</name>
    <dbReference type="NCBI Taxonomy" id="336831"/>
    <lineage>
        <taxon>Bacteria</taxon>
        <taxon>Pseudomonadati</taxon>
        <taxon>Pseudomonadota</taxon>
        <taxon>Gammaproteobacteria</taxon>
        <taxon>Chromatiales</taxon>
        <taxon>Chromatiaceae</taxon>
        <taxon>Arsukibacterium</taxon>
    </lineage>
</organism>
<gene>
    <name evidence="2" type="ORF">WG68_18265</name>
</gene>
<keyword evidence="1" id="KW-0472">Membrane</keyword>
<dbReference type="EMBL" id="LAHO01000023">
    <property type="protein sequence ID" value="KKO43952.1"/>
    <property type="molecule type" value="Genomic_DNA"/>
</dbReference>
<feature type="transmembrane region" description="Helical" evidence="1">
    <location>
        <begin position="7"/>
        <end position="30"/>
    </location>
</feature>
<evidence type="ECO:0000313" key="2">
    <source>
        <dbReference type="EMBL" id="KKO43952.1"/>
    </source>
</evidence>
<sequence>MDCFVNVFFNSIVLVIAISLLTIVNSVYAYPFNNSLSVGWQSPDDPWLSSETANFRFHYPQSAAHIAAEAAVLAEQVHTKLAVELNW</sequence>
<dbReference type="AlphaFoldDB" id="A0A0M2UZH6"/>